<evidence type="ECO:0000256" key="3">
    <source>
        <dbReference type="ARBA" id="ARBA00022801"/>
    </source>
</evidence>
<evidence type="ECO:0000313" key="7">
    <source>
        <dbReference type="EMBL" id="CAB5022359.1"/>
    </source>
</evidence>
<evidence type="ECO:0000256" key="2">
    <source>
        <dbReference type="ARBA" id="ARBA00022670"/>
    </source>
</evidence>
<evidence type="ECO:0000259" key="5">
    <source>
        <dbReference type="PROSITE" id="PS51935"/>
    </source>
</evidence>
<keyword evidence="2" id="KW-0645">Protease</keyword>
<name>A0A6J7BNZ0_9ZZZZ</name>
<dbReference type="InterPro" id="IPR038765">
    <property type="entry name" value="Papain-like_cys_pep_sf"/>
</dbReference>
<evidence type="ECO:0000313" key="6">
    <source>
        <dbReference type="EMBL" id="CAB4845853.1"/>
    </source>
</evidence>
<dbReference type="GO" id="GO:0008234">
    <property type="term" value="F:cysteine-type peptidase activity"/>
    <property type="evidence" value="ECO:0007669"/>
    <property type="project" value="UniProtKB-KW"/>
</dbReference>
<evidence type="ECO:0000256" key="1">
    <source>
        <dbReference type="ARBA" id="ARBA00007074"/>
    </source>
</evidence>
<accession>A0A6J7BNZ0</accession>
<dbReference type="InterPro" id="IPR000064">
    <property type="entry name" value="NLP_P60_dom"/>
</dbReference>
<dbReference type="InterPro" id="IPR051202">
    <property type="entry name" value="Peptidase_C40"/>
</dbReference>
<dbReference type="AlphaFoldDB" id="A0A6J7BNZ0"/>
<sequence>MTSVRARFGVLVAFALMAFLVPTSTSEAATLPLSAPAFVLESFAPAAAPEPLASTGGARPSAVPVRVAPTRVAGLAVPAVSRSGRVALSRSVMRSALIRGKVIVAIASRYRGVRYVAGGSTPGRGFDCSGYTRYVFSMIGVHLPRVSSGQYGSMIKISRSQALPGDLVYFHSKNGHVYHVGIYAGGNRVWHAPYPGQRVKLERIWSSSIYVARLRV</sequence>
<dbReference type="PROSITE" id="PS51935">
    <property type="entry name" value="NLPC_P60"/>
    <property type="match status" value="1"/>
</dbReference>
<dbReference type="PANTHER" id="PTHR47053">
    <property type="entry name" value="MUREIN DD-ENDOPEPTIDASE MEPH-RELATED"/>
    <property type="match status" value="1"/>
</dbReference>
<comment type="similarity">
    <text evidence="1">Belongs to the peptidase C40 family.</text>
</comment>
<keyword evidence="4" id="KW-0788">Thiol protease</keyword>
<keyword evidence="3" id="KW-0378">Hydrolase</keyword>
<gene>
    <name evidence="6" type="ORF">UFOPK3268_00018</name>
    <name evidence="7" type="ORF">UFOPK4150_00325</name>
</gene>
<dbReference type="Pfam" id="PF00877">
    <property type="entry name" value="NLPC_P60"/>
    <property type="match status" value="1"/>
</dbReference>
<dbReference type="EMBL" id="CAFBIZ010000001">
    <property type="protein sequence ID" value="CAB4845853.1"/>
    <property type="molecule type" value="Genomic_DNA"/>
</dbReference>
<dbReference type="EMBL" id="CAFBPU010000005">
    <property type="protein sequence ID" value="CAB5022359.1"/>
    <property type="molecule type" value="Genomic_DNA"/>
</dbReference>
<dbReference type="PANTHER" id="PTHR47053:SF1">
    <property type="entry name" value="MUREIN DD-ENDOPEPTIDASE MEPH-RELATED"/>
    <property type="match status" value="1"/>
</dbReference>
<evidence type="ECO:0000256" key="4">
    <source>
        <dbReference type="ARBA" id="ARBA00022807"/>
    </source>
</evidence>
<protein>
    <submittedName>
        <fullName evidence="6">Unannotated protein</fullName>
    </submittedName>
</protein>
<dbReference type="SUPFAM" id="SSF54001">
    <property type="entry name" value="Cysteine proteinases"/>
    <property type="match status" value="1"/>
</dbReference>
<dbReference type="GO" id="GO:0006508">
    <property type="term" value="P:proteolysis"/>
    <property type="evidence" value="ECO:0007669"/>
    <property type="project" value="UniProtKB-KW"/>
</dbReference>
<organism evidence="6">
    <name type="scientific">freshwater metagenome</name>
    <dbReference type="NCBI Taxonomy" id="449393"/>
    <lineage>
        <taxon>unclassified sequences</taxon>
        <taxon>metagenomes</taxon>
        <taxon>ecological metagenomes</taxon>
    </lineage>
</organism>
<reference evidence="6" key="1">
    <citation type="submission" date="2020-05" db="EMBL/GenBank/DDBJ databases">
        <authorList>
            <person name="Chiriac C."/>
            <person name="Salcher M."/>
            <person name="Ghai R."/>
            <person name="Kavagutti S V."/>
        </authorList>
    </citation>
    <scope>NUCLEOTIDE SEQUENCE</scope>
</reference>
<proteinExistence type="inferred from homology"/>
<dbReference type="Gene3D" id="3.90.1720.10">
    <property type="entry name" value="endopeptidase domain like (from Nostoc punctiforme)"/>
    <property type="match status" value="1"/>
</dbReference>
<feature type="domain" description="NlpC/P60" evidence="5">
    <location>
        <begin position="96"/>
        <end position="216"/>
    </location>
</feature>